<organism evidence="1 2">
    <name type="scientific">Daphnia magna</name>
    <dbReference type="NCBI Taxonomy" id="35525"/>
    <lineage>
        <taxon>Eukaryota</taxon>
        <taxon>Metazoa</taxon>
        <taxon>Ecdysozoa</taxon>
        <taxon>Arthropoda</taxon>
        <taxon>Crustacea</taxon>
        <taxon>Branchiopoda</taxon>
        <taxon>Diplostraca</taxon>
        <taxon>Cladocera</taxon>
        <taxon>Anomopoda</taxon>
        <taxon>Daphniidae</taxon>
        <taxon>Daphnia</taxon>
    </lineage>
</organism>
<proteinExistence type="predicted"/>
<name>A0ABR0A6G5_9CRUS</name>
<keyword evidence="2" id="KW-1185">Reference proteome</keyword>
<dbReference type="EMBL" id="JAOYFB010000036">
    <property type="protein sequence ID" value="KAK4020701.1"/>
    <property type="molecule type" value="Genomic_DNA"/>
</dbReference>
<evidence type="ECO:0000313" key="2">
    <source>
        <dbReference type="Proteomes" id="UP001234178"/>
    </source>
</evidence>
<evidence type="ECO:0000313" key="1">
    <source>
        <dbReference type="EMBL" id="KAK4020701.1"/>
    </source>
</evidence>
<sequence>MKALPLLSSAKNQNVGINLEDESCTQVEFPELIKAVRPQLHRQFSNILFFPTIFAVIRLKLRSKRNRLYTRYPSTVVDRVDLTVKKIETMYGHGLLMPHVLNLLSNPSSDILDEMANEDCSEIQNGHNFKYEKSKFMVVCSYMRKQFV</sequence>
<reference evidence="1 2" key="1">
    <citation type="journal article" date="2023" name="Nucleic Acids Res.">
        <title>The hologenome of Daphnia magna reveals possible DNA methylation and microbiome-mediated evolution of the host genome.</title>
        <authorList>
            <person name="Chaturvedi A."/>
            <person name="Li X."/>
            <person name="Dhandapani V."/>
            <person name="Marshall H."/>
            <person name="Kissane S."/>
            <person name="Cuenca-Cambronero M."/>
            <person name="Asole G."/>
            <person name="Calvet F."/>
            <person name="Ruiz-Romero M."/>
            <person name="Marangio P."/>
            <person name="Guigo R."/>
            <person name="Rago D."/>
            <person name="Mirbahai L."/>
            <person name="Eastwood N."/>
            <person name="Colbourne J.K."/>
            <person name="Zhou J."/>
            <person name="Mallon E."/>
            <person name="Orsini L."/>
        </authorList>
    </citation>
    <scope>NUCLEOTIDE SEQUENCE [LARGE SCALE GENOMIC DNA]</scope>
    <source>
        <strain evidence="1">LRV0_1</strain>
    </source>
</reference>
<accession>A0ABR0A6G5</accession>
<protein>
    <submittedName>
        <fullName evidence="1">Uncharacterized protein</fullName>
    </submittedName>
</protein>
<comment type="caution">
    <text evidence="1">The sequence shown here is derived from an EMBL/GenBank/DDBJ whole genome shotgun (WGS) entry which is preliminary data.</text>
</comment>
<gene>
    <name evidence="1" type="ORF">OUZ56_002656</name>
</gene>
<dbReference type="Proteomes" id="UP001234178">
    <property type="component" value="Unassembled WGS sequence"/>
</dbReference>